<comment type="caution">
    <text evidence="1">The sequence shown here is derived from an EMBL/GenBank/DDBJ whole genome shotgun (WGS) entry which is preliminary data.</text>
</comment>
<sequence>REKFILVVWIGGSVKVMRKAKVSIHLADVKTVLRTFSIEVAAEHKEDLEEEPIVVRLRKAGGASYDGV</sequence>
<dbReference type="Proteomes" id="UP000789525">
    <property type="component" value="Unassembled WGS sequence"/>
</dbReference>
<organism evidence="1 2">
    <name type="scientific">Acaulospora colombiana</name>
    <dbReference type="NCBI Taxonomy" id="27376"/>
    <lineage>
        <taxon>Eukaryota</taxon>
        <taxon>Fungi</taxon>
        <taxon>Fungi incertae sedis</taxon>
        <taxon>Mucoromycota</taxon>
        <taxon>Glomeromycotina</taxon>
        <taxon>Glomeromycetes</taxon>
        <taxon>Diversisporales</taxon>
        <taxon>Acaulosporaceae</taxon>
        <taxon>Acaulospora</taxon>
    </lineage>
</organism>
<accession>A0ACA9P2H4</accession>
<protein>
    <submittedName>
        <fullName evidence="1">12983_t:CDS:1</fullName>
    </submittedName>
</protein>
<name>A0ACA9P2H4_9GLOM</name>
<keyword evidence="2" id="KW-1185">Reference proteome</keyword>
<evidence type="ECO:0000313" key="2">
    <source>
        <dbReference type="Proteomes" id="UP000789525"/>
    </source>
</evidence>
<dbReference type="EMBL" id="CAJVPT010029151">
    <property type="protein sequence ID" value="CAG8689345.1"/>
    <property type="molecule type" value="Genomic_DNA"/>
</dbReference>
<proteinExistence type="predicted"/>
<gene>
    <name evidence="1" type="ORF">ACOLOM_LOCUS9747</name>
</gene>
<feature type="non-terminal residue" evidence="1">
    <location>
        <position position="1"/>
    </location>
</feature>
<reference evidence="1" key="1">
    <citation type="submission" date="2021-06" db="EMBL/GenBank/DDBJ databases">
        <authorList>
            <person name="Kallberg Y."/>
            <person name="Tangrot J."/>
            <person name="Rosling A."/>
        </authorList>
    </citation>
    <scope>NUCLEOTIDE SEQUENCE</scope>
    <source>
        <strain evidence="1">CL356</strain>
    </source>
</reference>
<evidence type="ECO:0000313" key="1">
    <source>
        <dbReference type="EMBL" id="CAG8689345.1"/>
    </source>
</evidence>